<dbReference type="EMBL" id="JACEFO010002039">
    <property type="protein sequence ID" value="KAF8688231.1"/>
    <property type="molecule type" value="Genomic_DNA"/>
</dbReference>
<keyword evidence="12" id="KW-0943">RNA-mediated gene silencing</keyword>
<dbReference type="PANTHER" id="PTHR23336">
    <property type="entry name" value="ZINC FINGER CW-TYPE COILED-COIL DOMAIN PROTEIN 3"/>
    <property type="match status" value="1"/>
</dbReference>
<keyword evidence="6" id="KW-0255">Endonuclease</keyword>
<name>A0A835EEU5_9POAL</name>
<keyword evidence="14" id="KW-0539">Nucleus</keyword>
<evidence type="ECO:0000256" key="10">
    <source>
        <dbReference type="ARBA" id="ARBA00022853"/>
    </source>
</evidence>
<evidence type="ECO:0000256" key="6">
    <source>
        <dbReference type="ARBA" id="ARBA00022759"/>
    </source>
</evidence>
<evidence type="ECO:0000313" key="18">
    <source>
        <dbReference type="Proteomes" id="UP000636709"/>
    </source>
</evidence>
<dbReference type="GO" id="GO:0006281">
    <property type="term" value="P:DNA repair"/>
    <property type="evidence" value="ECO:0007669"/>
    <property type="project" value="UniProtKB-KW"/>
</dbReference>
<dbReference type="GO" id="GO:0005524">
    <property type="term" value="F:ATP binding"/>
    <property type="evidence" value="ECO:0007669"/>
    <property type="project" value="UniProtKB-KW"/>
</dbReference>
<feature type="compositionally biased region" description="Polar residues" evidence="15">
    <location>
        <begin position="566"/>
        <end position="577"/>
    </location>
</feature>
<comment type="subcellular location">
    <subcellularLocation>
        <location evidence="1">Nucleus</location>
    </subcellularLocation>
</comment>
<keyword evidence="8" id="KW-0378">Hydrolase</keyword>
<keyword evidence="11" id="KW-0175">Coiled coil</keyword>
<evidence type="ECO:0000256" key="9">
    <source>
        <dbReference type="ARBA" id="ARBA00022840"/>
    </source>
</evidence>
<gene>
    <name evidence="17" type="ORF">HU200_042356</name>
</gene>
<evidence type="ECO:0000256" key="8">
    <source>
        <dbReference type="ARBA" id="ARBA00022801"/>
    </source>
</evidence>
<evidence type="ECO:0000256" key="1">
    <source>
        <dbReference type="ARBA" id="ARBA00004123"/>
    </source>
</evidence>
<evidence type="ECO:0000256" key="13">
    <source>
        <dbReference type="ARBA" id="ARBA00023204"/>
    </source>
</evidence>
<protein>
    <recommendedName>
        <fullName evidence="16">Morc S5 domain-containing protein</fullName>
    </recommendedName>
</protein>
<comment type="similarity">
    <text evidence="2">Belongs to the MORC ATPase protein family.</text>
</comment>
<feature type="region of interest" description="Disordered" evidence="15">
    <location>
        <begin position="1"/>
        <end position="114"/>
    </location>
</feature>
<dbReference type="GO" id="GO:0016887">
    <property type="term" value="F:ATP hydrolysis activity"/>
    <property type="evidence" value="ECO:0007669"/>
    <property type="project" value="InterPro"/>
</dbReference>
<proteinExistence type="inferred from homology"/>
<keyword evidence="18" id="KW-1185">Reference proteome</keyword>
<dbReference type="PANTHER" id="PTHR23336:SF80">
    <property type="entry name" value="PROTEIN MICRORCHIDIA 7-LIKE"/>
    <property type="match status" value="1"/>
</dbReference>
<dbReference type="InterPro" id="IPR041006">
    <property type="entry name" value="Morc_S5"/>
</dbReference>
<keyword evidence="5" id="KW-0547">Nucleotide-binding</keyword>
<evidence type="ECO:0000256" key="4">
    <source>
        <dbReference type="ARBA" id="ARBA00022722"/>
    </source>
</evidence>
<dbReference type="GO" id="GO:0031349">
    <property type="term" value="P:positive regulation of defense response"/>
    <property type="evidence" value="ECO:0007669"/>
    <property type="project" value="UniProtKB-ARBA"/>
</dbReference>
<sequence length="693" mass="76258">MDPSIFSRSLMSPPVVKTEAAEAGGPPLLRTPAAAASGGGDGMASAAPEAVIDLSSSDSDSDGEAAGGGSGKRARGAGGYGSAGKRARVSPAVDLPPGFLEPIPPPQPVAPAAGATKQFWKAGDYDGKPLGDGVPQPSASGMDHVRVHPRFLHSNATSHKWALGALAELLDNALDEVINGATYVNIDMLENDKDSDKEKSRMLLVEDDGGGMDPDKMRQCMSLGYSVKSKVPSTIGQYGNGFKTSTMRLGADVLVFSRSRAKSGKRPTQSIGMLSYTFLRSTGKEDIIVPMIDYEYKQGWERMIRSTLDDWKTSLRTITTWSPYSTEAELLEQFSFMKEQGTRIIIYNLWEDDQGDLELDFDADVHDIQLRGGNRDEKNIQMAMQFPNSKHFLTYRHSLRSYASILYLRLPNYFQMNLRGKEIEHHNIVTDMMLKKEVTYRPVAPNGRPKDSNMVADVTIGFVKDAKHHIDVQGFNVYHKNRLIKPFWRVWTAAGSGGRGVIGVLEANFIEPAHDKQDFERTTLLARLEARLVQMQKDYWSGNAHRIGYVAPRPGRNSEAGEGENSPENTTSAQPSPYLSGKGYTHSKDFHSSKKSGKAGTSFGIQQRAEKSARIKRRTKSILHGLPDSDGSDSEFAGTPSSRSRSHTLNTNQISFQNGSIGLTESERVRTKSPFWKFLSPANHCTYYMLSFL</sequence>
<dbReference type="OrthoDB" id="757982at2759"/>
<reference evidence="17" key="1">
    <citation type="submission" date="2020-07" db="EMBL/GenBank/DDBJ databases">
        <title>Genome sequence and genetic diversity analysis of an under-domesticated orphan crop, white fonio (Digitaria exilis).</title>
        <authorList>
            <person name="Bennetzen J.L."/>
            <person name="Chen S."/>
            <person name="Ma X."/>
            <person name="Wang X."/>
            <person name="Yssel A.E.J."/>
            <person name="Chaluvadi S.R."/>
            <person name="Johnson M."/>
            <person name="Gangashetty P."/>
            <person name="Hamidou F."/>
            <person name="Sanogo M.D."/>
            <person name="Zwaenepoel A."/>
            <person name="Wallace J."/>
            <person name="Van De Peer Y."/>
            <person name="Van Deynze A."/>
        </authorList>
    </citation>
    <scope>NUCLEOTIDE SEQUENCE</scope>
    <source>
        <tissue evidence="17">Leaves</tissue>
    </source>
</reference>
<keyword evidence="7" id="KW-0227">DNA damage</keyword>
<feature type="region of interest" description="Disordered" evidence="15">
    <location>
        <begin position="547"/>
        <end position="653"/>
    </location>
</feature>
<keyword evidence="9" id="KW-0067">ATP-binding</keyword>
<comment type="subunit">
    <text evidence="3">Homodimer.</text>
</comment>
<evidence type="ECO:0000256" key="12">
    <source>
        <dbReference type="ARBA" id="ARBA00023158"/>
    </source>
</evidence>
<keyword evidence="4" id="KW-0540">Nuclease</keyword>
<evidence type="ECO:0000256" key="3">
    <source>
        <dbReference type="ARBA" id="ARBA00011738"/>
    </source>
</evidence>
<dbReference type="GO" id="GO:0004519">
    <property type="term" value="F:endonuclease activity"/>
    <property type="evidence" value="ECO:0007669"/>
    <property type="project" value="UniProtKB-KW"/>
</dbReference>
<dbReference type="Gene3D" id="3.30.565.10">
    <property type="entry name" value="Histidine kinase-like ATPase, C-terminal domain"/>
    <property type="match status" value="1"/>
</dbReference>
<feature type="compositionally biased region" description="Gly residues" evidence="15">
    <location>
        <begin position="65"/>
        <end position="82"/>
    </location>
</feature>
<dbReference type="InterPro" id="IPR045261">
    <property type="entry name" value="MORC_ATPase"/>
</dbReference>
<evidence type="ECO:0000313" key="17">
    <source>
        <dbReference type="EMBL" id="KAF8688231.1"/>
    </source>
</evidence>
<accession>A0A835EEU5</accession>
<feature type="domain" description="Morc S5" evidence="16">
    <location>
        <begin position="397"/>
        <end position="540"/>
    </location>
</feature>
<feature type="compositionally biased region" description="Polar residues" evidence="15">
    <location>
        <begin position="639"/>
        <end position="653"/>
    </location>
</feature>
<evidence type="ECO:0000256" key="7">
    <source>
        <dbReference type="ARBA" id="ARBA00022763"/>
    </source>
</evidence>
<dbReference type="GO" id="GO:0031047">
    <property type="term" value="P:regulatory ncRNA-mediated gene silencing"/>
    <property type="evidence" value="ECO:0007669"/>
    <property type="project" value="UniProtKB-KW"/>
</dbReference>
<dbReference type="Pfam" id="PF17942">
    <property type="entry name" value="Morc6_S5"/>
    <property type="match status" value="1"/>
</dbReference>
<dbReference type="Proteomes" id="UP000636709">
    <property type="component" value="Unassembled WGS sequence"/>
</dbReference>
<keyword evidence="10" id="KW-0156">Chromatin regulator</keyword>
<organism evidence="17 18">
    <name type="scientific">Digitaria exilis</name>
    <dbReference type="NCBI Taxonomy" id="1010633"/>
    <lineage>
        <taxon>Eukaryota</taxon>
        <taxon>Viridiplantae</taxon>
        <taxon>Streptophyta</taxon>
        <taxon>Embryophyta</taxon>
        <taxon>Tracheophyta</taxon>
        <taxon>Spermatophyta</taxon>
        <taxon>Magnoliopsida</taxon>
        <taxon>Liliopsida</taxon>
        <taxon>Poales</taxon>
        <taxon>Poaceae</taxon>
        <taxon>PACMAD clade</taxon>
        <taxon>Panicoideae</taxon>
        <taxon>Panicodae</taxon>
        <taxon>Paniceae</taxon>
        <taxon>Anthephorinae</taxon>
        <taxon>Digitaria</taxon>
    </lineage>
</organism>
<evidence type="ECO:0000256" key="2">
    <source>
        <dbReference type="ARBA" id="ARBA00007845"/>
    </source>
</evidence>
<evidence type="ECO:0000256" key="15">
    <source>
        <dbReference type="SAM" id="MobiDB-lite"/>
    </source>
</evidence>
<evidence type="ECO:0000256" key="14">
    <source>
        <dbReference type="ARBA" id="ARBA00023242"/>
    </source>
</evidence>
<dbReference type="InterPro" id="IPR036890">
    <property type="entry name" value="HATPase_C_sf"/>
</dbReference>
<dbReference type="Pfam" id="PF13589">
    <property type="entry name" value="HATPase_c_3"/>
    <property type="match status" value="1"/>
</dbReference>
<dbReference type="FunFam" id="3.30.565.10:FF:000075">
    <property type="entry name" value="MORC family CW-type zinc finger protein 4"/>
    <property type="match status" value="1"/>
</dbReference>
<dbReference type="AlphaFoldDB" id="A0A835EEU5"/>
<dbReference type="SUPFAM" id="SSF55874">
    <property type="entry name" value="ATPase domain of HSP90 chaperone/DNA topoisomerase II/histidine kinase"/>
    <property type="match status" value="1"/>
</dbReference>
<keyword evidence="13" id="KW-0234">DNA repair</keyword>
<evidence type="ECO:0000259" key="16">
    <source>
        <dbReference type="Pfam" id="PF17942"/>
    </source>
</evidence>
<dbReference type="GO" id="GO:0005634">
    <property type="term" value="C:nucleus"/>
    <property type="evidence" value="ECO:0007669"/>
    <property type="project" value="UniProtKB-SubCell"/>
</dbReference>
<comment type="caution">
    <text evidence="17">The sequence shown here is derived from an EMBL/GenBank/DDBJ whole genome shotgun (WGS) entry which is preliminary data.</text>
</comment>
<feature type="compositionally biased region" description="Polar residues" evidence="15">
    <location>
        <begin position="1"/>
        <end position="10"/>
    </location>
</feature>
<dbReference type="GO" id="GO:0006325">
    <property type="term" value="P:chromatin organization"/>
    <property type="evidence" value="ECO:0007669"/>
    <property type="project" value="UniProtKB-KW"/>
</dbReference>
<evidence type="ECO:0000256" key="11">
    <source>
        <dbReference type="ARBA" id="ARBA00023054"/>
    </source>
</evidence>
<evidence type="ECO:0000256" key="5">
    <source>
        <dbReference type="ARBA" id="ARBA00022741"/>
    </source>
</evidence>